<dbReference type="Proteomes" id="UP000298517">
    <property type="component" value="Unassembled WGS sequence"/>
</dbReference>
<name>A0A4Y8ARL1_9FLAO</name>
<dbReference type="InterPro" id="IPR051620">
    <property type="entry name" value="ORF904-like_C"/>
</dbReference>
<dbReference type="GO" id="GO:0005524">
    <property type="term" value="F:ATP binding"/>
    <property type="evidence" value="ECO:0007669"/>
    <property type="project" value="UniProtKB-KW"/>
</dbReference>
<evidence type="ECO:0000259" key="5">
    <source>
        <dbReference type="PROSITE" id="PS51206"/>
    </source>
</evidence>
<dbReference type="GO" id="GO:0004386">
    <property type="term" value="F:helicase activity"/>
    <property type="evidence" value="ECO:0007669"/>
    <property type="project" value="UniProtKB-KW"/>
</dbReference>
<proteinExistence type="predicted"/>
<keyword evidence="3" id="KW-0347">Helicase</keyword>
<protein>
    <submittedName>
        <fullName evidence="6">DNA primase</fullName>
    </submittedName>
</protein>
<dbReference type="EMBL" id="SNQI01000003">
    <property type="protein sequence ID" value="TEW73823.1"/>
    <property type="molecule type" value="Genomic_DNA"/>
</dbReference>
<evidence type="ECO:0000256" key="1">
    <source>
        <dbReference type="ARBA" id="ARBA00022741"/>
    </source>
</evidence>
<dbReference type="InterPro" id="IPR004968">
    <property type="entry name" value="DNA_primase/NTPase_C"/>
</dbReference>
<dbReference type="AlphaFoldDB" id="A0A4Y8ARL1"/>
<dbReference type="InterPro" id="IPR014015">
    <property type="entry name" value="Helicase_SF3_DNA-vir"/>
</dbReference>
<dbReference type="Gene3D" id="3.40.50.300">
    <property type="entry name" value="P-loop containing nucleotide triphosphate hydrolases"/>
    <property type="match status" value="1"/>
</dbReference>
<evidence type="ECO:0000313" key="6">
    <source>
        <dbReference type="EMBL" id="TEW73823.1"/>
    </source>
</evidence>
<accession>A0A4Y8ARL1</accession>
<dbReference type="InterPro" id="IPR045455">
    <property type="entry name" value="NrS-1_pol-like_helicase"/>
</dbReference>
<dbReference type="Pfam" id="PF08706">
    <property type="entry name" value="D5_N"/>
    <property type="match status" value="1"/>
</dbReference>
<reference evidence="6 7" key="1">
    <citation type="journal article" date="2011" name="J. Microbiol.">
        <title>Gramella jeungdoensis sp. nov., isolated from a solar saltern in Korea.</title>
        <authorList>
            <person name="Joung Y."/>
            <person name="Kim H."/>
            <person name="Jang T."/>
            <person name="Ahn T.S."/>
            <person name="Joh K."/>
        </authorList>
    </citation>
    <scope>NUCLEOTIDE SEQUENCE [LARGE SCALE GENOMIC DNA]</scope>
    <source>
        <strain evidence="6 7">KCTC 23123</strain>
    </source>
</reference>
<feature type="domain" description="SF3 helicase" evidence="5">
    <location>
        <begin position="205"/>
        <end position="362"/>
    </location>
</feature>
<dbReference type="PANTHER" id="PTHR35372:SF2">
    <property type="entry name" value="SF3 HELICASE DOMAIN-CONTAINING PROTEIN"/>
    <property type="match status" value="1"/>
</dbReference>
<dbReference type="Pfam" id="PF03288">
    <property type="entry name" value="Pox_D5"/>
    <property type="match status" value="1"/>
</dbReference>
<sequence>MDNNKKQVILNCLEQITVEVNLPVAQKTIFNTIKTQSIAVDFLGIVNSNGVKQTKVTKDQYVIITVDQFLKKLKDEGYELIAKNEEIFIYNGAFWEKVEYDTIKKILYVISTKFKVPKFKAKHYSFRDELFRQLKTTIVTPNFSDEKPIRINVLNGTIEVEGQKINMLNFNQDHFLTYQLSFVFDPNAEASKFQKYLDEVLPDKSLQLVLAEFIGSIFIKNGSGIKLEKALILTGGGSNGKSVFFEIINALLGPENICNFSLGSLTDSSGYSRAQIENKLLNFSSEIDRKMNIAIFKQLTSNEPVEARHPYGRAHQIKNYAKLAFNTNSLPKDVESTKAFFRRFIIIPFNIVIKEEDQDKELHTKIINHELSGVFNWVMKGLARVINQKGFTHSISIVEQVKNYETESDTVRVFMEEFEYEKSTDCKYRVKDLYHTYKDFCKDDGYKPLNNKEFCKSLKNMGFYFIRKNYGQAVNVSP</sequence>
<evidence type="ECO:0000256" key="4">
    <source>
        <dbReference type="ARBA" id="ARBA00022840"/>
    </source>
</evidence>
<dbReference type="Pfam" id="PF19263">
    <property type="entry name" value="DUF5906"/>
    <property type="match status" value="1"/>
</dbReference>
<keyword evidence="4" id="KW-0067">ATP-binding</keyword>
<dbReference type="PANTHER" id="PTHR35372">
    <property type="entry name" value="ATP BINDING PROTEIN-RELATED"/>
    <property type="match status" value="1"/>
</dbReference>
<dbReference type="InterPro" id="IPR027417">
    <property type="entry name" value="P-loop_NTPase"/>
</dbReference>
<keyword evidence="1" id="KW-0547">Nucleotide-binding</keyword>
<evidence type="ECO:0000256" key="2">
    <source>
        <dbReference type="ARBA" id="ARBA00022801"/>
    </source>
</evidence>
<keyword evidence="7" id="KW-1185">Reference proteome</keyword>
<dbReference type="NCBIfam" id="TIGR01613">
    <property type="entry name" value="primase_Cterm"/>
    <property type="match status" value="1"/>
</dbReference>
<dbReference type="PROSITE" id="PS51206">
    <property type="entry name" value="SF3_HELICASE_1"/>
    <property type="match status" value="1"/>
</dbReference>
<dbReference type="SUPFAM" id="SSF52540">
    <property type="entry name" value="P-loop containing nucleoside triphosphate hydrolases"/>
    <property type="match status" value="1"/>
</dbReference>
<dbReference type="GO" id="GO:0016787">
    <property type="term" value="F:hydrolase activity"/>
    <property type="evidence" value="ECO:0007669"/>
    <property type="project" value="UniProtKB-KW"/>
</dbReference>
<dbReference type="InterPro" id="IPR014818">
    <property type="entry name" value="Phage/plasmid_primase_P4_C"/>
</dbReference>
<dbReference type="OrthoDB" id="9763644at2"/>
<organism evidence="6 7">
    <name type="scientific">Gramella jeungdoensis</name>
    <dbReference type="NCBI Taxonomy" id="708091"/>
    <lineage>
        <taxon>Bacteria</taxon>
        <taxon>Pseudomonadati</taxon>
        <taxon>Bacteroidota</taxon>
        <taxon>Flavobacteriia</taxon>
        <taxon>Flavobacteriales</taxon>
        <taxon>Flavobacteriaceae</taxon>
        <taxon>Christiangramia</taxon>
    </lineage>
</organism>
<comment type="caution">
    <text evidence="6">The sequence shown here is derived from an EMBL/GenBank/DDBJ whole genome shotgun (WGS) entry which is preliminary data.</text>
</comment>
<evidence type="ECO:0000313" key="7">
    <source>
        <dbReference type="Proteomes" id="UP000298517"/>
    </source>
</evidence>
<dbReference type="RefSeq" id="WP_134248222.1">
    <property type="nucleotide sequence ID" value="NZ_SNQI01000003.1"/>
</dbReference>
<keyword evidence="2" id="KW-0378">Hydrolase</keyword>
<gene>
    <name evidence="6" type="ORF">E2488_10100</name>
</gene>
<dbReference type="InterPro" id="IPR006500">
    <property type="entry name" value="Helicase_put_C_phage/plasmid"/>
</dbReference>
<dbReference type="SMART" id="SM00885">
    <property type="entry name" value="D5_N"/>
    <property type="match status" value="1"/>
</dbReference>
<evidence type="ECO:0000256" key="3">
    <source>
        <dbReference type="ARBA" id="ARBA00022806"/>
    </source>
</evidence>